<evidence type="ECO:0000256" key="5">
    <source>
        <dbReference type="ARBA" id="ARBA00023242"/>
    </source>
</evidence>
<comment type="subcellular location">
    <subcellularLocation>
        <location evidence="1">Nucleus</location>
    </subcellularLocation>
</comment>
<dbReference type="SUPFAM" id="SSF101936">
    <property type="entry name" value="DNA-binding pseudobarrel domain"/>
    <property type="match status" value="1"/>
</dbReference>
<dbReference type="AlphaFoldDB" id="A0A392WBS9"/>
<keyword evidence="2" id="KW-0805">Transcription regulation</keyword>
<feature type="non-terminal residue" evidence="6">
    <location>
        <position position="43"/>
    </location>
</feature>
<keyword evidence="5" id="KW-0539">Nucleus</keyword>
<keyword evidence="7" id="KW-1185">Reference proteome</keyword>
<accession>A0A392WBS9</accession>
<reference evidence="6 7" key="1">
    <citation type="journal article" date="2018" name="Front. Plant Sci.">
        <title>Red Clover (Trifolium pratense) and Zigzag Clover (T. medium) - A Picture of Genomic Similarities and Differences.</title>
        <authorList>
            <person name="Dluhosova J."/>
            <person name="Istvanek J."/>
            <person name="Nedelnik J."/>
            <person name="Repkova J."/>
        </authorList>
    </citation>
    <scope>NUCLEOTIDE SEQUENCE [LARGE SCALE GENOMIC DNA]</scope>
    <source>
        <strain evidence="7">cv. 10/8</strain>
        <tissue evidence="6">Leaf</tissue>
    </source>
</reference>
<comment type="caution">
    <text evidence="6">The sequence shown here is derived from an EMBL/GenBank/DDBJ whole genome shotgun (WGS) entry which is preliminary data.</text>
</comment>
<keyword evidence="4" id="KW-0804">Transcription</keyword>
<dbReference type="GO" id="GO:0005634">
    <property type="term" value="C:nucleus"/>
    <property type="evidence" value="ECO:0007669"/>
    <property type="project" value="UniProtKB-SubCell"/>
</dbReference>
<proteinExistence type="predicted"/>
<evidence type="ECO:0000256" key="3">
    <source>
        <dbReference type="ARBA" id="ARBA00023125"/>
    </source>
</evidence>
<evidence type="ECO:0000313" key="6">
    <source>
        <dbReference type="EMBL" id="MCI97182.1"/>
    </source>
</evidence>
<dbReference type="EMBL" id="LXQA011435244">
    <property type="protein sequence ID" value="MCI97182.1"/>
    <property type="molecule type" value="Genomic_DNA"/>
</dbReference>
<dbReference type="Proteomes" id="UP000265520">
    <property type="component" value="Unassembled WGS sequence"/>
</dbReference>
<evidence type="ECO:0000313" key="7">
    <source>
        <dbReference type="Proteomes" id="UP000265520"/>
    </source>
</evidence>
<name>A0A392WBS9_9FABA</name>
<sequence>MYRYTKLIDRYGNEFEVFVEKRDGAMYFTHGWSEIRNCYVDAE</sequence>
<evidence type="ECO:0000256" key="4">
    <source>
        <dbReference type="ARBA" id="ARBA00023163"/>
    </source>
</evidence>
<dbReference type="InterPro" id="IPR015300">
    <property type="entry name" value="DNA-bd_pseudobarrel_sf"/>
</dbReference>
<keyword evidence="3" id="KW-0238">DNA-binding</keyword>
<dbReference type="GO" id="GO:0003677">
    <property type="term" value="F:DNA binding"/>
    <property type="evidence" value="ECO:0007669"/>
    <property type="project" value="UniProtKB-KW"/>
</dbReference>
<evidence type="ECO:0000256" key="2">
    <source>
        <dbReference type="ARBA" id="ARBA00023015"/>
    </source>
</evidence>
<evidence type="ECO:0000256" key="1">
    <source>
        <dbReference type="ARBA" id="ARBA00004123"/>
    </source>
</evidence>
<protein>
    <recommendedName>
        <fullName evidence="8">TF-B3 domain-containing protein</fullName>
    </recommendedName>
</protein>
<evidence type="ECO:0008006" key="8">
    <source>
        <dbReference type="Google" id="ProtNLM"/>
    </source>
</evidence>
<organism evidence="6 7">
    <name type="scientific">Trifolium medium</name>
    <dbReference type="NCBI Taxonomy" id="97028"/>
    <lineage>
        <taxon>Eukaryota</taxon>
        <taxon>Viridiplantae</taxon>
        <taxon>Streptophyta</taxon>
        <taxon>Embryophyta</taxon>
        <taxon>Tracheophyta</taxon>
        <taxon>Spermatophyta</taxon>
        <taxon>Magnoliopsida</taxon>
        <taxon>eudicotyledons</taxon>
        <taxon>Gunneridae</taxon>
        <taxon>Pentapetalae</taxon>
        <taxon>rosids</taxon>
        <taxon>fabids</taxon>
        <taxon>Fabales</taxon>
        <taxon>Fabaceae</taxon>
        <taxon>Papilionoideae</taxon>
        <taxon>50 kb inversion clade</taxon>
        <taxon>NPAAA clade</taxon>
        <taxon>Hologalegina</taxon>
        <taxon>IRL clade</taxon>
        <taxon>Trifolieae</taxon>
        <taxon>Trifolium</taxon>
    </lineage>
</organism>